<evidence type="ECO:0000313" key="4">
    <source>
        <dbReference type="Proteomes" id="UP001487740"/>
    </source>
</evidence>
<feature type="region of interest" description="Disordered" evidence="1">
    <location>
        <begin position="340"/>
        <end position="361"/>
    </location>
</feature>
<comment type="caution">
    <text evidence="3">The sequence shown here is derived from an EMBL/GenBank/DDBJ whole genome shotgun (WGS) entry which is preliminary data.</text>
</comment>
<dbReference type="InterPro" id="IPR007111">
    <property type="entry name" value="NACHT_NTPase"/>
</dbReference>
<feature type="compositionally biased region" description="Low complexity" evidence="1">
    <location>
        <begin position="347"/>
        <end position="359"/>
    </location>
</feature>
<reference evidence="3 4" key="1">
    <citation type="submission" date="2023-03" db="EMBL/GenBank/DDBJ databases">
        <title>High-quality genome of Scylla paramamosain provides insights in environmental adaptation.</title>
        <authorList>
            <person name="Zhang L."/>
        </authorList>
    </citation>
    <scope>NUCLEOTIDE SEQUENCE [LARGE SCALE GENOMIC DNA]</scope>
    <source>
        <strain evidence="3">LZ_2023a</strain>
        <tissue evidence="3">Muscle</tissue>
    </source>
</reference>
<dbReference type="EMBL" id="JARAKH010000064">
    <property type="protein sequence ID" value="KAK8375175.1"/>
    <property type="molecule type" value="Genomic_DNA"/>
</dbReference>
<dbReference type="PANTHER" id="PTHR46312">
    <property type="entry name" value="NACHT DOMAIN-CONTAINING PROTEIN"/>
    <property type="match status" value="1"/>
</dbReference>
<dbReference type="Gene3D" id="3.40.50.300">
    <property type="entry name" value="P-loop containing nucleotide triphosphate hydrolases"/>
    <property type="match status" value="1"/>
</dbReference>
<dbReference type="Pfam" id="PF05729">
    <property type="entry name" value="NACHT"/>
    <property type="match status" value="1"/>
</dbReference>
<gene>
    <name evidence="3" type="ORF">O3P69_019930</name>
</gene>
<keyword evidence="4" id="KW-1185">Reference proteome</keyword>
<dbReference type="PROSITE" id="PS50837">
    <property type="entry name" value="NACHT"/>
    <property type="match status" value="1"/>
</dbReference>
<evidence type="ECO:0000256" key="1">
    <source>
        <dbReference type="SAM" id="MobiDB-lite"/>
    </source>
</evidence>
<dbReference type="Proteomes" id="UP001487740">
    <property type="component" value="Unassembled WGS sequence"/>
</dbReference>
<evidence type="ECO:0000313" key="3">
    <source>
        <dbReference type="EMBL" id="KAK8375175.1"/>
    </source>
</evidence>
<feature type="domain" description="NACHT" evidence="2">
    <location>
        <begin position="365"/>
        <end position="490"/>
    </location>
</feature>
<dbReference type="PANTHER" id="PTHR46312:SF2">
    <property type="entry name" value="NUCLEOTIDE-BINDING OLIGOMERIZATION DOMAIN-CONTAINING PROTEIN 2-LIKE"/>
    <property type="match status" value="1"/>
</dbReference>
<accession>A0AAW0SIE5</accession>
<protein>
    <recommendedName>
        <fullName evidence="2">NACHT domain-containing protein</fullName>
    </recommendedName>
</protein>
<dbReference type="SUPFAM" id="SSF52540">
    <property type="entry name" value="P-loop containing nucleoside triphosphate hydrolases"/>
    <property type="match status" value="1"/>
</dbReference>
<organism evidence="3 4">
    <name type="scientific">Scylla paramamosain</name>
    <name type="common">Mud crab</name>
    <dbReference type="NCBI Taxonomy" id="85552"/>
    <lineage>
        <taxon>Eukaryota</taxon>
        <taxon>Metazoa</taxon>
        <taxon>Ecdysozoa</taxon>
        <taxon>Arthropoda</taxon>
        <taxon>Crustacea</taxon>
        <taxon>Multicrustacea</taxon>
        <taxon>Malacostraca</taxon>
        <taxon>Eumalacostraca</taxon>
        <taxon>Eucarida</taxon>
        <taxon>Decapoda</taxon>
        <taxon>Pleocyemata</taxon>
        <taxon>Brachyura</taxon>
        <taxon>Eubrachyura</taxon>
        <taxon>Portunoidea</taxon>
        <taxon>Portunidae</taxon>
        <taxon>Portuninae</taxon>
        <taxon>Scylla</taxon>
    </lineage>
</organism>
<evidence type="ECO:0000259" key="2">
    <source>
        <dbReference type="PROSITE" id="PS50837"/>
    </source>
</evidence>
<sequence>MSHDLKIETGRWSRISRDLRVCACDGQATQTDQHVLLECVLTRQSLHTCTLEAAGERNCRPKTSTMTAAPKVCVRRAKLIFLMENAGKDVLTFVLKRGALNAPATPPGQSLTDYLDNLPQGSTANYGRMSNKQKRTALNNTDRRQAQRFPLWDKFDVTFLHKAIKLTCEGLARDNDPEWRNENTLEGLVTKIKDERNELFHEVKDFSEAEYQHKVIELEHLFIRVLAAAKTKYCIPDAEVTPVQDNARQVADTFRKTGMEKEILKDYFSIMHQEFMRDTQTHLKTSYDRVQTFDPLSFLTNSPKHHHHIQDIFCKMSLVEGRGDVEQRRDIDTCDVLTVTRRAGQNPQPSTSSSATPPTHGAKPQLILIRGVAGSGKTTLLTFLVSEWLQETGACTIKHLDEYDIVLRVLCRDDEGPSLQNFLKVILPNHFAVMDEHLIPLLQQCKVLFLIDGLDELSPGTPSHSLVKDIISISKYSPDFTLVCTSRPEAMEDFLAKVPDGYEVWAMEMKGVSHEQRIHFVMKHYNSFPDKGDKDPERLEYLMKHLGWKDYLGLPLNLHFIAWLFYFNVDNINITTTQTSLYVAIRDWCIQKLQARLTGHSLDRQTREVHIYKVLEDLYDVSMQALLQDRLTLSKQEEQKLICSCHEKGLPSKEVIPAFFNLQDTSDRLGHHQKYAAPHKSLQEFYGASAIVHKLVEGSHSENIRRMLHDPPRQQLRNLKNLFQHVACLFCHRQTPRHVSDIRRMLHFPPPEQLRNMRNLLLHVAGLLCHPNIPPRAAAIQEVVDLLAETGVERCGDWLSMLEDTEVNRTALDCVVRHITSDEREMVTITDSTITSARALLPLIPSKEVRIQLSKKESDVQGLIFEHHKYIELSLHHQYRHPDQATLCDSLLRAMPRNHLQWFTGHLSGAGTQLLQECRGLEVLSLAVCDQDAQEVLAAISAVHASLPQLHTLFLHVPVGAVRTEACTTRLPGCPWVFLVLSGVDERLLEEAAQIAQLLQPTQRPYCRIRFPGSSMKADVWRRCLHKLAIAGVTVQRIVGGGIVAPDTSPITEEEERELHTLASTRILGAFNSWPEEDLWQSL</sequence>
<dbReference type="AlphaFoldDB" id="A0AAW0SIE5"/>
<dbReference type="InterPro" id="IPR027417">
    <property type="entry name" value="P-loop_NTPase"/>
</dbReference>
<name>A0AAW0SIE5_SCYPA</name>
<proteinExistence type="predicted"/>